<dbReference type="AlphaFoldDB" id="A0A1I4H9E0"/>
<keyword evidence="1" id="KW-0472">Membrane</keyword>
<dbReference type="EMBL" id="FOTK01000004">
    <property type="protein sequence ID" value="SFL38854.1"/>
    <property type="molecule type" value="Genomic_DNA"/>
</dbReference>
<evidence type="ECO:0000313" key="2">
    <source>
        <dbReference type="EMBL" id="SFL38854.1"/>
    </source>
</evidence>
<evidence type="ECO:0000256" key="1">
    <source>
        <dbReference type="SAM" id="Phobius"/>
    </source>
</evidence>
<gene>
    <name evidence="2" type="ORF">SAMN05192568_1004106</name>
</gene>
<dbReference type="RefSeq" id="WP_280142315.1">
    <property type="nucleotide sequence ID" value="NZ_FOTK01000004.1"/>
</dbReference>
<keyword evidence="1" id="KW-1133">Transmembrane helix</keyword>
<accession>A0A1I4H9E0</accession>
<dbReference type="Proteomes" id="UP000199048">
    <property type="component" value="Unassembled WGS sequence"/>
</dbReference>
<sequence length="44" mass="4842">MTQAYANQILALALGMSAIGLGGLFIASRLYDRKTRQLEARRSD</sequence>
<keyword evidence="1" id="KW-0812">Transmembrane</keyword>
<proteinExistence type="predicted"/>
<name>A0A1I4H9E0_9HYPH</name>
<organism evidence="2 3">
    <name type="scientific">Methylobacterium pseudosasicola</name>
    <dbReference type="NCBI Taxonomy" id="582667"/>
    <lineage>
        <taxon>Bacteria</taxon>
        <taxon>Pseudomonadati</taxon>
        <taxon>Pseudomonadota</taxon>
        <taxon>Alphaproteobacteria</taxon>
        <taxon>Hyphomicrobiales</taxon>
        <taxon>Methylobacteriaceae</taxon>
        <taxon>Methylobacterium</taxon>
    </lineage>
</organism>
<keyword evidence="3" id="KW-1185">Reference proteome</keyword>
<dbReference type="STRING" id="582667.SAMN05192568_1004106"/>
<reference evidence="3" key="1">
    <citation type="submission" date="2016-10" db="EMBL/GenBank/DDBJ databases">
        <authorList>
            <person name="Varghese N."/>
            <person name="Submissions S."/>
        </authorList>
    </citation>
    <scope>NUCLEOTIDE SEQUENCE [LARGE SCALE GENOMIC DNA]</scope>
    <source>
        <strain evidence="3">BL36</strain>
    </source>
</reference>
<evidence type="ECO:0000313" key="3">
    <source>
        <dbReference type="Proteomes" id="UP000199048"/>
    </source>
</evidence>
<feature type="transmembrane region" description="Helical" evidence="1">
    <location>
        <begin position="6"/>
        <end position="27"/>
    </location>
</feature>
<protein>
    <submittedName>
        <fullName evidence="2">Uncharacterized protein</fullName>
    </submittedName>
</protein>